<gene>
    <name evidence="3" type="ORF">L211DRAFT_853514</name>
</gene>
<sequence length="391" mass="43508">MQRQHPNYPPLLPRAALLGPMRPYPIEWRNEITERLQAGRGIPISRAFLALCNLNLLEYAPPEERNNIWRTLNNSTNRQITALSQSISLAIQEYLSIGGRVSSRAAASAVEAPIPPLGGRRGTAPPLASSPTTRSARSVQRARQRDNEYCILSHMLGPQVAHIFPFSLGQRPGLLETRPNIFRLLTYLAGPTVVDNVENYLLQVPVGQGRSGQTHINRLENLLCLSATYHQWFGHGLFVLEPIGDPLAGLDPNGQLSEYEVRFSWVPQYRSRLPEDGHEADRDDAGEGDDYEEHRFQGEGDWDLAQVVDPGVPMHERRDPTLFGMVVNRTPAVRRPGLRALGRRAPVTVETGFSFNLTTPDAVNYPLPHPDLLRLHAALMRVARAAGATTM</sequence>
<feature type="domain" description="HNH nuclease" evidence="2">
    <location>
        <begin position="152"/>
        <end position="240"/>
    </location>
</feature>
<dbReference type="Proteomes" id="UP000267821">
    <property type="component" value="Unassembled WGS sequence"/>
</dbReference>
<feature type="region of interest" description="Disordered" evidence="1">
    <location>
        <begin position="113"/>
        <end position="140"/>
    </location>
</feature>
<evidence type="ECO:0000313" key="4">
    <source>
        <dbReference type="Proteomes" id="UP000267821"/>
    </source>
</evidence>
<dbReference type="InParanoid" id="A0A3N4LEK7"/>
<dbReference type="Pfam" id="PF13391">
    <property type="entry name" value="HNH_2"/>
    <property type="match status" value="1"/>
</dbReference>
<reference evidence="3 4" key="1">
    <citation type="journal article" date="2018" name="Nat. Ecol. Evol.">
        <title>Pezizomycetes genomes reveal the molecular basis of ectomycorrhizal truffle lifestyle.</title>
        <authorList>
            <person name="Murat C."/>
            <person name="Payen T."/>
            <person name="Noel B."/>
            <person name="Kuo A."/>
            <person name="Morin E."/>
            <person name="Chen J."/>
            <person name="Kohler A."/>
            <person name="Krizsan K."/>
            <person name="Balestrini R."/>
            <person name="Da Silva C."/>
            <person name="Montanini B."/>
            <person name="Hainaut M."/>
            <person name="Levati E."/>
            <person name="Barry K.W."/>
            <person name="Belfiori B."/>
            <person name="Cichocki N."/>
            <person name="Clum A."/>
            <person name="Dockter R.B."/>
            <person name="Fauchery L."/>
            <person name="Guy J."/>
            <person name="Iotti M."/>
            <person name="Le Tacon F."/>
            <person name="Lindquist E.A."/>
            <person name="Lipzen A."/>
            <person name="Malagnac F."/>
            <person name="Mello A."/>
            <person name="Molinier V."/>
            <person name="Miyauchi S."/>
            <person name="Poulain J."/>
            <person name="Riccioni C."/>
            <person name="Rubini A."/>
            <person name="Sitrit Y."/>
            <person name="Splivallo R."/>
            <person name="Traeger S."/>
            <person name="Wang M."/>
            <person name="Zifcakova L."/>
            <person name="Wipf D."/>
            <person name="Zambonelli A."/>
            <person name="Paolocci F."/>
            <person name="Nowrousian M."/>
            <person name="Ottonello S."/>
            <person name="Baldrian P."/>
            <person name="Spatafora J.W."/>
            <person name="Henrissat B."/>
            <person name="Nagy L.G."/>
            <person name="Aury J.M."/>
            <person name="Wincker P."/>
            <person name="Grigoriev I.V."/>
            <person name="Bonfante P."/>
            <person name="Martin F.M."/>
        </authorList>
    </citation>
    <scope>NUCLEOTIDE SEQUENCE [LARGE SCALE GENOMIC DNA]</scope>
    <source>
        <strain evidence="3 4">ATCC MYA-4762</strain>
    </source>
</reference>
<name>A0A3N4LEK7_9PEZI</name>
<evidence type="ECO:0000313" key="3">
    <source>
        <dbReference type="EMBL" id="RPB19111.1"/>
    </source>
</evidence>
<dbReference type="OrthoDB" id="3545258at2759"/>
<proteinExistence type="predicted"/>
<dbReference type="EMBL" id="ML121598">
    <property type="protein sequence ID" value="RPB19111.1"/>
    <property type="molecule type" value="Genomic_DNA"/>
</dbReference>
<keyword evidence="4" id="KW-1185">Reference proteome</keyword>
<accession>A0A3N4LEK7</accession>
<organism evidence="3 4">
    <name type="scientific">Terfezia boudieri ATCC MYA-4762</name>
    <dbReference type="NCBI Taxonomy" id="1051890"/>
    <lineage>
        <taxon>Eukaryota</taxon>
        <taxon>Fungi</taxon>
        <taxon>Dikarya</taxon>
        <taxon>Ascomycota</taxon>
        <taxon>Pezizomycotina</taxon>
        <taxon>Pezizomycetes</taxon>
        <taxon>Pezizales</taxon>
        <taxon>Pezizaceae</taxon>
        <taxon>Terfezia</taxon>
    </lineage>
</organism>
<dbReference type="AlphaFoldDB" id="A0A3N4LEK7"/>
<protein>
    <recommendedName>
        <fullName evidence="2">HNH nuclease domain-containing protein</fullName>
    </recommendedName>
</protein>
<dbReference type="InterPro" id="IPR003615">
    <property type="entry name" value="HNH_nuc"/>
</dbReference>
<evidence type="ECO:0000256" key="1">
    <source>
        <dbReference type="SAM" id="MobiDB-lite"/>
    </source>
</evidence>
<evidence type="ECO:0000259" key="2">
    <source>
        <dbReference type="Pfam" id="PF13391"/>
    </source>
</evidence>